<feature type="region of interest" description="Disordered" evidence="1">
    <location>
        <begin position="44"/>
        <end position="80"/>
    </location>
</feature>
<evidence type="ECO:0000313" key="3">
    <source>
        <dbReference type="Proteomes" id="UP000253769"/>
    </source>
</evidence>
<feature type="compositionally biased region" description="Polar residues" evidence="1">
    <location>
        <begin position="54"/>
        <end position="72"/>
    </location>
</feature>
<comment type="caution">
    <text evidence="2">The sequence shown here is derived from an EMBL/GenBank/DDBJ whole genome shotgun (WGS) entry which is preliminary data.</text>
</comment>
<protein>
    <submittedName>
        <fullName evidence="2">Uncharacterized protein</fullName>
    </submittedName>
</protein>
<dbReference type="OrthoDB" id="6121320at2"/>
<reference evidence="2 3" key="1">
    <citation type="submission" date="2018-07" db="EMBL/GenBank/DDBJ databases">
        <title>Motiliproteus coralliicola sp. nov., a bacterium isolated from Coral.</title>
        <authorList>
            <person name="Wang G."/>
        </authorList>
    </citation>
    <scope>NUCLEOTIDE SEQUENCE [LARGE SCALE GENOMIC DNA]</scope>
    <source>
        <strain evidence="2 3">C34</strain>
    </source>
</reference>
<accession>A0A369WAH4</accession>
<organism evidence="2 3">
    <name type="scientific">Motiliproteus coralliicola</name>
    <dbReference type="NCBI Taxonomy" id="2283196"/>
    <lineage>
        <taxon>Bacteria</taxon>
        <taxon>Pseudomonadati</taxon>
        <taxon>Pseudomonadota</taxon>
        <taxon>Gammaproteobacteria</taxon>
        <taxon>Oceanospirillales</taxon>
        <taxon>Oceanospirillaceae</taxon>
        <taxon>Motiliproteus</taxon>
    </lineage>
</organism>
<evidence type="ECO:0000313" key="2">
    <source>
        <dbReference type="EMBL" id="RDE18313.1"/>
    </source>
</evidence>
<sequence>MTVTWLPAKNSTAETTALVAQATDLQSKMETYYQTLNQQLDKHLKNRPRDPFNNPYQNSTDLSFKPQSKLNSTPAAPTTANAPVFKRRSNAGLPNMSFKGMIVVNNEKQALLEIEGVGTFVVKEQDKVGLQQVNSTGAVLHVIQINELNLIMETGSFSEKLVVQ</sequence>
<keyword evidence="3" id="KW-1185">Reference proteome</keyword>
<proteinExistence type="predicted"/>
<dbReference type="Proteomes" id="UP000253769">
    <property type="component" value="Unassembled WGS sequence"/>
</dbReference>
<gene>
    <name evidence="2" type="ORF">DV711_16770</name>
</gene>
<dbReference type="RefSeq" id="WP_114696889.1">
    <property type="nucleotide sequence ID" value="NZ_QQOH01000005.1"/>
</dbReference>
<dbReference type="EMBL" id="QQOH01000005">
    <property type="protein sequence ID" value="RDE18313.1"/>
    <property type="molecule type" value="Genomic_DNA"/>
</dbReference>
<dbReference type="AlphaFoldDB" id="A0A369WAH4"/>
<name>A0A369WAH4_9GAMM</name>
<evidence type="ECO:0000256" key="1">
    <source>
        <dbReference type="SAM" id="MobiDB-lite"/>
    </source>
</evidence>